<dbReference type="EMBL" id="BK015351">
    <property type="protein sequence ID" value="DAE02743.1"/>
    <property type="molecule type" value="Genomic_DNA"/>
</dbReference>
<evidence type="ECO:0000313" key="1">
    <source>
        <dbReference type="EMBL" id="DAE02743.1"/>
    </source>
</evidence>
<name>A0A8S5P6G6_9CAUD</name>
<organism evidence="1">
    <name type="scientific">Siphoviridae sp. ct39g3</name>
    <dbReference type="NCBI Taxonomy" id="2825320"/>
    <lineage>
        <taxon>Viruses</taxon>
        <taxon>Duplodnaviria</taxon>
        <taxon>Heunggongvirae</taxon>
        <taxon>Uroviricota</taxon>
        <taxon>Caudoviricetes</taxon>
    </lineage>
</organism>
<sequence>MSEKRMFTQKIVDSDAFLDMPLSTQALYFHLNMHADDDGFVNNPKKIQRVIGASLDDLKLLIAKRFILVFENGVIVIKHWRMHNLLRKDRYNPTQYQDQMERLELKDNGAYTEKSPEPLEIKESESVATTWQPDGNQMAHRIGKDRIGEDRIGEVRGEESVETATCQQVVDLYHSICVSYPSVKTLSEARKKAIRARLKVYSLEDFRKMFEKAEGSAFLKGANNRNWSANFDWLMKDANFAKVIDGNYDNKPRQAESAKPITGNKFNNFHQRQYDMGSLEQMLLENQSAGG</sequence>
<reference evidence="1" key="1">
    <citation type="journal article" date="2021" name="Proc. Natl. Acad. Sci. U.S.A.">
        <title>A Catalog of Tens of Thousands of Viruses from Human Metagenomes Reveals Hidden Associations with Chronic Diseases.</title>
        <authorList>
            <person name="Tisza M.J."/>
            <person name="Buck C.B."/>
        </authorList>
    </citation>
    <scope>NUCLEOTIDE SEQUENCE</scope>
    <source>
        <strain evidence="1">Ct39g3</strain>
    </source>
</reference>
<accession>A0A8S5P6G6</accession>
<protein>
    <submittedName>
        <fullName evidence="1">Replisome organizer</fullName>
    </submittedName>
</protein>
<proteinExistence type="predicted"/>